<organism evidence="7">
    <name type="scientific">Bionectria ochroleuca</name>
    <name type="common">Gliocladium roseum</name>
    <dbReference type="NCBI Taxonomy" id="29856"/>
    <lineage>
        <taxon>Eukaryota</taxon>
        <taxon>Fungi</taxon>
        <taxon>Dikarya</taxon>
        <taxon>Ascomycota</taxon>
        <taxon>Pezizomycotina</taxon>
        <taxon>Sordariomycetes</taxon>
        <taxon>Hypocreomycetidae</taxon>
        <taxon>Hypocreales</taxon>
        <taxon>Bionectriaceae</taxon>
        <taxon>Clonostachys</taxon>
    </lineage>
</organism>
<evidence type="ECO:0000256" key="3">
    <source>
        <dbReference type="ARBA" id="ARBA00023163"/>
    </source>
</evidence>
<dbReference type="CDD" id="cd00067">
    <property type="entry name" value="GAL4"/>
    <property type="match status" value="1"/>
</dbReference>
<keyword evidence="1" id="KW-0479">Metal-binding</keyword>
<dbReference type="PANTHER" id="PTHR47424">
    <property type="entry name" value="REGULATORY PROTEIN GAL4"/>
    <property type="match status" value="1"/>
</dbReference>
<evidence type="ECO:0000259" key="6">
    <source>
        <dbReference type="PROSITE" id="PS50048"/>
    </source>
</evidence>
<dbReference type="GO" id="GO:0005634">
    <property type="term" value="C:nucleus"/>
    <property type="evidence" value="ECO:0007669"/>
    <property type="project" value="TreeGrafter"/>
</dbReference>
<dbReference type="GO" id="GO:0000978">
    <property type="term" value="F:RNA polymerase II cis-regulatory region sequence-specific DNA binding"/>
    <property type="evidence" value="ECO:0007669"/>
    <property type="project" value="TreeGrafter"/>
</dbReference>
<keyword evidence="3" id="KW-0804">Transcription</keyword>
<dbReference type="Gene3D" id="4.10.240.10">
    <property type="entry name" value="Zn(2)-C6 fungal-type DNA-binding domain"/>
    <property type="match status" value="1"/>
</dbReference>
<dbReference type="AlphaFoldDB" id="A0A0B7KQD6"/>
<evidence type="ECO:0000313" key="7">
    <source>
        <dbReference type="EMBL" id="CEO57150.1"/>
    </source>
</evidence>
<dbReference type="SMART" id="SM00066">
    <property type="entry name" value="GAL4"/>
    <property type="match status" value="1"/>
</dbReference>
<feature type="compositionally biased region" description="Polar residues" evidence="5">
    <location>
        <begin position="7"/>
        <end position="16"/>
    </location>
</feature>
<dbReference type="GO" id="GO:0006351">
    <property type="term" value="P:DNA-templated transcription"/>
    <property type="evidence" value="ECO:0007669"/>
    <property type="project" value="InterPro"/>
</dbReference>
<feature type="region of interest" description="Disordered" evidence="5">
    <location>
        <begin position="1"/>
        <end position="21"/>
    </location>
</feature>
<dbReference type="SUPFAM" id="SSF57701">
    <property type="entry name" value="Zn2/Cys6 DNA-binding domain"/>
    <property type="match status" value="1"/>
</dbReference>
<dbReference type="SMART" id="SM00906">
    <property type="entry name" value="Fungal_trans"/>
    <property type="match status" value="1"/>
</dbReference>
<dbReference type="InterPro" id="IPR051127">
    <property type="entry name" value="Fungal_SecMet_Regulators"/>
</dbReference>
<dbReference type="GO" id="GO:0000981">
    <property type="term" value="F:DNA-binding transcription factor activity, RNA polymerase II-specific"/>
    <property type="evidence" value="ECO:0007669"/>
    <property type="project" value="InterPro"/>
</dbReference>
<dbReference type="Pfam" id="PF04082">
    <property type="entry name" value="Fungal_trans"/>
    <property type="match status" value="1"/>
</dbReference>
<dbReference type="Pfam" id="PF00172">
    <property type="entry name" value="Zn_clus"/>
    <property type="match status" value="1"/>
</dbReference>
<feature type="domain" description="Zn(2)-C6 fungal-type" evidence="6">
    <location>
        <begin position="29"/>
        <end position="58"/>
    </location>
</feature>
<keyword evidence="2" id="KW-0805">Transcription regulation</keyword>
<sequence>MGPPASQPENNTTSTIPEKRKRTKYVNKACKECKRRKIKCGGQQPCERCQHHELECEYAADNVNSDSQNIEKLLQQVQSLQSRVESLSARPSSTSPDWRPEFLPGLASTPNRDRMRPTRAPSFHGPTTSIFDLGIARKSLRDRGITGLERPGDFTQEPTPVASPSIPLHQDELLPFFSPPVEPFWAIGREEALRLCRVYQDEMGTMYPVIELESTITQVNRLYDHLGSLSSSRAPPSPVPIIKDEDINIIKMVFACALTAENSGRSELAMRIFRNVRDALANLMWRPADIQTAIIVTLVSIFFFQIDEEALAWRMIGMVQRMCMELGLHRAETYSEAGIVTLGEHKASRLFWSVYALDVRWSMGTGMPNHLDFMDIEPTLPRPTGEPYLNSMIDYCRIAQKAWRFAGGASTDYAVRVEEMSFLDWQAMQWYESIPEQLRLPFPESIEECSVNDTNRRIWRLKSLLYLRGNMIRILVRRPILLRAEHISQHLVEASTVVDIAKASIRHLNHLNKVCDIYRLQQVAFNWFLVSAVAVLFLAAAHAPAQFSTCSKDEFYMALELVEGFSMESYVSRRLWRSIRHLRQLAPQMSFLSQGQVSGPQEPVPTANMADSRESIGAPVSGTQTCLQDDNLQVDGAQMSRELMDMYEAMGESANTFGDQNSFNSNQWASSDNFMLGNGADLASVLKDFL</sequence>
<dbReference type="CDD" id="cd12148">
    <property type="entry name" value="fungal_TF_MHR"/>
    <property type="match status" value="1"/>
</dbReference>
<feature type="region of interest" description="Disordered" evidence="5">
    <location>
        <begin position="87"/>
        <end position="123"/>
    </location>
</feature>
<evidence type="ECO:0000256" key="5">
    <source>
        <dbReference type="SAM" id="MobiDB-lite"/>
    </source>
</evidence>
<dbReference type="GO" id="GO:0000435">
    <property type="term" value="P:positive regulation of transcription from RNA polymerase II promoter by galactose"/>
    <property type="evidence" value="ECO:0007669"/>
    <property type="project" value="TreeGrafter"/>
</dbReference>
<dbReference type="EMBL" id="CDPU01000088">
    <property type="protein sequence ID" value="CEO57150.1"/>
    <property type="molecule type" value="Genomic_DNA"/>
</dbReference>
<dbReference type="InterPro" id="IPR001138">
    <property type="entry name" value="Zn2Cys6_DnaBD"/>
</dbReference>
<proteinExistence type="predicted"/>
<evidence type="ECO:0000256" key="2">
    <source>
        <dbReference type="ARBA" id="ARBA00023015"/>
    </source>
</evidence>
<protein>
    <recommendedName>
        <fullName evidence="6">Zn(2)-C6 fungal-type domain-containing protein</fullName>
    </recommendedName>
</protein>
<dbReference type="PANTHER" id="PTHR47424:SF5">
    <property type="entry name" value="ZN(II)2CYS6 TRANSCRIPTION FACTOR (EUROFUNG)"/>
    <property type="match status" value="1"/>
</dbReference>
<gene>
    <name evidence="7" type="ORF">BN869_000013208_1</name>
</gene>
<reference evidence="7" key="1">
    <citation type="submission" date="2015-01" db="EMBL/GenBank/DDBJ databases">
        <authorList>
            <person name="Durling Mikael"/>
        </authorList>
    </citation>
    <scope>NUCLEOTIDE SEQUENCE</scope>
</reference>
<dbReference type="PROSITE" id="PS50048">
    <property type="entry name" value="ZN2_CY6_FUNGAL_2"/>
    <property type="match status" value="1"/>
</dbReference>
<dbReference type="InterPro" id="IPR007219">
    <property type="entry name" value="XnlR_reg_dom"/>
</dbReference>
<dbReference type="GO" id="GO:0008270">
    <property type="term" value="F:zinc ion binding"/>
    <property type="evidence" value="ECO:0007669"/>
    <property type="project" value="InterPro"/>
</dbReference>
<dbReference type="PROSITE" id="PS00463">
    <property type="entry name" value="ZN2_CY6_FUNGAL_1"/>
    <property type="match status" value="1"/>
</dbReference>
<evidence type="ECO:0000256" key="1">
    <source>
        <dbReference type="ARBA" id="ARBA00022723"/>
    </source>
</evidence>
<evidence type="ECO:0000256" key="4">
    <source>
        <dbReference type="ARBA" id="ARBA00023242"/>
    </source>
</evidence>
<keyword evidence="4" id="KW-0539">Nucleus</keyword>
<dbReference type="InterPro" id="IPR036864">
    <property type="entry name" value="Zn2-C6_fun-type_DNA-bd_sf"/>
</dbReference>
<accession>A0A0B7KQD6</accession>
<name>A0A0B7KQD6_BIOOC</name>